<protein>
    <submittedName>
        <fullName evidence="1">Uncharacterized protein</fullName>
    </submittedName>
</protein>
<organism evidence="1 3">
    <name type="scientific">Chryseobacterium shandongense</name>
    <dbReference type="NCBI Taxonomy" id="1493872"/>
    <lineage>
        <taxon>Bacteria</taxon>
        <taxon>Pseudomonadati</taxon>
        <taxon>Bacteroidota</taxon>
        <taxon>Flavobacteriia</taxon>
        <taxon>Flavobacteriales</taxon>
        <taxon>Weeksellaceae</taxon>
        <taxon>Chryseobacterium group</taxon>
        <taxon>Chryseobacterium</taxon>
    </lineage>
</organism>
<evidence type="ECO:0000313" key="4">
    <source>
        <dbReference type="Proteomes" id="UP000281741"/>
    </source>
</evidence>
<dbReference type="Proteomes" id="UP000274073">
    <property type="component" value="Chromosome"/>
</dbReference>
<name>A0AAD0YER6_9FLAO</name>
<keyword evidence="4" id="KW-1185">Reference proteome</keyword>
<gene>
    <name evidence="1" type="ORF">EG349_19445</name>
    <name evidence="2" type="ORF">EG353_18165</name>
</gene>
<dbReference type="Proteomes" id="UP000281741">
    <property type="component" value="Chromosome"/>
</dbReference>
<accession>A0AAD0YER6</accession>
<dbReference type="EMBL" id="CP033912">
    <property type="protein sequence ID" value="AZA97336.1"/>
    <property type="molecule type" value="Genomic_DNA"/>
</dbReference>
<evidence type="ECO:0000313" key="1">
    <source>
        <dbReference type="EMBL" id="AZA88792.1"/>
    </source>
</evidence>
<dbReference type="EMBL" id="CP033915">
    <property type="protein sequence ID" value="AZA88792.1"/>
    <property type="molecule type" value="Genomic_DNA"/>
</dbReference>
<reference evidence="3 4" key="1">
    <citation type="submission" date="2018-11" db="EMBL/GenBank/DDBJ databases">
        <title>Proposal to divide the Flavobacteriaceae and reorganize its genera based on Amino Acid Identity values calculated from whole genome sequences.</title>
        <authorList>
            <person name="Nicholson A.C."/>
            <person name="Gulvik C.A."/>
            <person name="Whitney A.M."/>
            <person name="Humrighouse B.W."/>
            <person name="Bell M."/>
            <person name="Holmes B."/>
            <person name="Steigerwalt A.G."/>
            <person name="Villarma A."/>
            <person name="Sheth M."/>
            <person name="Batra D."/>
            <person name="Pryor J."/>
            <person name="Bernardet J.-F."/>
            <person name="Hugo C."/>
            <person name="Kampfer P."/>
            <person name="Newman J."/>
            <person name="McQuiston J.R."/>
        </authorList>
    </citation>
    <scope>NUCLEOTIDE SEQUENCE [LARGE SCALE GENOMIC DNA]</scope>
    <source>
        <strain evidence="1 3">G0207</strain>
        <strain evidence="2 4">H5143</strain>
    </source>
</reference>
<sequence>MDINYAYYTSAKGYRIVNGTATQFLKADGSVDNRAYVNKTGDSMTGTLNMGTAVAGVVKKDLSTITAASGFARDILQLTGSNGVIDAMGWFGSVEADGSVKMNYGYVGATSYSATKALVWTSDQRVGIGLSGTSLPLDGYRLHVSGNSYTSGNIGVAGTINSTAGELLVQRMGVNRIRTGSAATIISADGSSGNIYLRPQGDTSNAGQVIVNANNTTQFVDAHNLLLGTQTTAGSSVFHTNLTNTTHGYGVWLGQNLQFNGTDFIQPRGTLNSWGFSVNNHKYFSFNYGKATGANGDIPSLSEVVKINNTGRITTLNDGSSEDWNSGFPTNYANSKASVIYSGDLLATPAGTYSAFVSTASTNKPFQNVGGLISVGITSSSMSFKLLGARDNSDNLWFQSGDGTGAFRQVATRDWVSSQLSNYHTKSEALSLFVGKTGAESISGTKTFINSPIIPNASSNGHAVNFGQMDAFLTATLSGFVPLGLLGVQNGVATLGTDGKVPSSQLPSSAGIKVNEEFSTITGSGFYLSDDYMGGEVGLYDKEFNVLVAGRENGLHKFGATYGGSGGVIVDPVTGHMAYGGVAPTDSHNHYFNGTIRIPYGIYSESSNNDDVYGGSGNLYRLAHEVIMEDEFIRFRPDDVEFHGSSNIYGSKNRVVKITLLEGGDIIMQSMPEYQEITIMNISGNQAKFRVNNTNVNFTIPPKSSARYYMNRNGRIIQESLNVGNCISS</sequence>
<dbReference type="RefSeq" id="WP_066440428.1">
    <property type="nucleotide sequence ID" value="NZ_CP033912.1"/>
</dbReference>
<dbReference type="AlphaFoldDB" id="A0AAD0YER6"/>
<evidence type="ECO:0000313" key="2">
    <source>
        <dbReference type="EMBL" id="AZA97336.1"/>
    </source>
</evidence>
<proteinExistence type="predicted"/>
<evidence type="ECO:0000313" key="3">
    <source>
        <dbReference type="Proteomes" id="UP000274073"/>
    </source>
</evidence>